<evidence type="ECO:0000256" key="2">
    <source>
        <dbReference type="ARBA" id="ARBA00012314"/>
    </source>
</evidence>
<comment type="caution">
    <text evidence="5">The sequence shown here is derived from an EMBL/GenBank/DDBJ whole genome shotgun (WGS) entry which is preliminary data.</text>
</comment>
<evidence type="ECO:0000313" key="5">
    <source>
        <dbReference type="EMBL" id="SPC14803.1"/>
    </source>
</evidence>
<organism evidence="5">
    <name type="scientific">Cupriavidus oxalaticus</name>
    <dbReference type="NCBI Taxonomy" id="96344"/>
    <lineage>
        <taxon>Bacteria</taxon>
        <taxon>Pseudomonadati</taxon>
        <taxon>Pseudomonadota</taxon>
        <taxon>Betaproteobacteria</taxon>
        <taxon>Burkholderiales</taxon>
        <taxon>Burkholderiaceae</taxon>
        <taxon>Cupriavidus</taxon>
    </lineage>
</organism>
<dbReference type="GO" id="GO:0020037">
    <property type="term" value="F:heme binding"/>
    <property type="evidence" value="ECO:0007669"/>
    <property type="project" value="InterPro"/>
</dbReference>
<dbReference type="GO" id="GO:0042744">
    <property type="term" value="P:hydrogen peroxide catabolic process"/>
    <property type="evidence" value="ECO:0007669"/>
    <property type="project" value="TreeGrafter"/>
</dbReference>
<sequence>MSKKDTLTTAAGAPVADNQNSQTAGPRGPMLLQDVWFLEKLAHFDREVEGQRQRLFAKYRGGNAGCAGRDRAQADRTLRQGRSGLRRGREACA</sequence>
<dbReference type="EMBL" id="OGUS01000124">
    <property type="protein sequence ID" value="SPC14803.1"/>
    <property type="molecule type" value="Genomic_DNA"/>
</dbReference>
<feature type="region of interest" description="Disordered" evidence="3">
    <location>
        <begin position="63"/>
        <end position="93"/>
    </location>
</feature>
<feature type="domain" description="Catalase core" evidence="4">
    <location>
        <begin position="8"/>
        <end position="52"/>
    </location>
</feature>
<dbReference type="InterPro" id="IPR020835">
    <property type="entry name" value="Catalase_sf"/>
</dbReference>
<dbReference type="PANTHER" id="PTHR11465">
    <property type="entry name" value="CATALASE"/>
    <property type="match status" value="1"/>
</dbReference>
<comment type="function">
    <text evidence="1">Decomposes hydrogen peroxide into water and oxygen; serves to protect cells from the toxic effects of hydrogen peroxide.</text>
</comment>
<dbReference type="AlphaFoldDB" id="A0A375G2B4"/>
<dbReference type="GO" id="GO:0004096">
    <property type="term" value="F:catalase activity"/>
    <property type="evidence" value="ECO:0007669"/>
    <property type="project" value="InterPro"/>
</dbReference>
<protein>
    <recommendedName>
        <fullName evidence="2">catalase</fullName>
        <ecNumber evidence="2">1.11.1.6</ecNumber>
    </recommendedName>
</protein>
<reference evidence="5" key="1">
    <citation type="submission" date="2018-01" db="EMBL/GenBank/DDBJ databases">
        <authorList>
            <person name="Clerissi C."/>
        </authorList>
    </citation>
    <scope>NUCLEOTIDE SEQUENCE</scope>
    <source>
        <strain evidence="5">Cupriavidus oxalaticus LMG 2235</strain>
    </source>
</reference>
<feature type="compositionally biased region" description="Basic and acidic residues" evidence="3">
    <location>
        <begin position="68"/>
        <end position="78"/>
    </location>
</feature>
<evidence type="ECO:0000256" key="3">
    <source>
        <dbReference type="SAM" id="MobiDB-lite"/>
    </source>
</evidence>
<evidence type="ECO:0000256" key="1">
    <source>
        <dbReference type="ARBA" id="ARBA00002974"/>
    </source>
</evidence>
<evidence type="ECO:0000259" key="4">
    <source>
        <dbReference type="Pfam" id="PF00199"/>
    </source>
</evidence>
<dbReference type="GO" id="GO:0005737">
    <property type="term" value="C:cytoplasm"/>
    <property type="evidence" value="ECO:0007669"/>
    <property type="project" value="TreeGrafter"/>
</dbReference>
<dbReference type="GO" id="GO:0042542">
    <property type="term" value="P:response to hydrogen peroxide"/>
    <property type="evidence" value="ECO:0007669"/>
    <property type="project" value="TreeGrafter"/>
</dbReference>
<feature type="region of interest" description="Disordered" evidence="3">
    <location>
        <begin position="1"/>
        <end position="28"/>
    </location>
</feature>
<dbReference type="Proteomes" id="UP000256862">
    <property type="component" value="Chromosome CO2235"/>
</dbReference>
<dbReference type="InterPro" id="IPR011614">
    <property type="entry name" value="Catalase_core"/>
</dbReference>
<dbReference type="Gene3D" id="4.10.91.20">
    <property type="match status" value="1"/>
</dbReference>
<name>A0A375G2B4_9BURK</name>
<accession>A0A375G2B4</accession>
<proteinExistence type="predicted"/>
<dbReference type="InterPro" id="IPR018028">
    <property type="entry name" value="Catalase"/>
</dbReference>
<gene>
    <name evidence="5" type="ORF">CO2235_230006</name>
</gene>
<dbReference type="PANTHER" id="PTHR11465:SF61">
    <property type="entry name" value="CATALASE"/>
    <property type="match status" value="1"/>
</dbReference>
<dbReference type="SUPFAM" id="SSF56634">
    <property type="entry name" value="Heme-dependent catalase-like"/>
    <property type="match status" value="1"/>
</dbReference>
<dbReference type="Pfam" id="PF00199">
    <property type="entry name" value="Catalase"/>
    <property type="match status" value="1"/>
</dbReference>
<dbReference type="EC" id="1.11.1.6" evidence="2"/>